<accession>A0A0K2GAS4</accession>
<keyword evidence="6" id="KW-1185">Reference proteome</keyword>
<dbReference type="Proteomes" id="UP000069205">
    <property type="component" value="Chromosome"/>
</dbReference>
<dbReference type="OrthoDB" id="9785870at2"/>
<dbReference type="SUPFAM" id="SSF47413">
    <property type="entry name" value="lambda repressor-like DNA-binding domains"/>
    <property type="match status" value="1"/>
</dbReference>
<gene>
    <name evidence="3 5" type="primary">cynS</name>
    <name evidence="5" type="ORF">NITMOv2_1274</name>
</gene>
<dbReference type="PRINTS" id="PR01693">
    <property type="entry name" value="CYANASE"/>
</dbReference>
<evidence type="ECO:0000313" key="6">
    <source>
        <dbReference type="Proteomes" id="UP000069205"/>
    </source>
</evidence>
<dbReference type="PATRIC" id="fig|42253.5.peg.1255"/>
<dbReference type="InterPro" id="IPR003712">
    <property type="entry name" value="Cyanate_lyase_C"/>
</dbReference>
<sequence length="146" mass="16161">MDKETVRTAVKAKRLKKNITIADVAKVVGKNPTFVAAALNGNHRFTPDEAKKVGALLELDGPTTEALSKFPVRADYPNTTDPFKYRLLEIIGVYGDSLREQANEMFGDGIMSAIDFSLDMEKVTGSQGEARCKITLNGKWLEYKTF</sequence>
<feature type="active site" evidence="3">
    <location>
        <position position="112"/>
    </location>
</feature>
<name>A0A0K2GAS4_NITMO</name>
<evidence type="ECO:0000259" key="4">
    <source>
        <dbReference type="PROSITE" id="PS50943"/>
    </source>
</evidence>
<dbReference type="InterPro" id="IPR008076">
    <property type="entry name" value="Cyanase"/>
</dbReference>
<evidence type="ECO:0000256" key="2">
    <source>
        <dbReference type="ARBA" id="ARBA00023239"/>
    </source>
</evidence>
<dbReference type="Pfam" id="PF21291">
    <property type="entry name" value="CYNS_N"/>
    <property type="match status" value="1"/>
</dbReference>
<feature type="active site" evidence="3">
    <location>
        <position position="86"/>
    </location>
</feature>
<keyword evidence="2 3" id="KW-0456">Lyase</keyword>
<organism evidence="5 6">
    <name type="scientific">Nitrospira moscoviensis</name>
    <dbReference type="NCBI Taxonomy" id="42253"/>
    <lineage>
        <taxon>Bacteria</taxon>
        <taxon>Pseudomonadati</taxon>
        <taxon>Nitrospirota</taxon>
        <taxon>Nitrospiria</taxon>
        <taxon>Nitrospirales</taxon>
        <taxon>Nitrospiraceae</taxon>
        <taxon>Nitrospira</taxon>
    </lineage>
</organism>
<dbReference type="GO" id="GO:0003677">
    <property type="term" value="F:DNA binding"/>
    <property type="evidence" value="ECO:0007669"/>
    <property type="project" value="InterPro"/>
</dbReference>
<feature type="active site" evidence="3">
    <location>
        <position position="89"/>
    </location>
</feature>
<comment type="catalytic activity">
    <reaction evidence="3">
        <text>cyanate + hydrogencarbonate + 3 H(+) = NH4(+) + 2 CO2</text>
        <dbReference type="Rhea" id="RHEA:11120"/>
        <dbReference type="ChEBI" id="CHEBI:15378"/>
        <dbReference type="ChEBI" id="CHEBI:16526"/>
        <dbReference type="ChEBI" id="CHEBI:17544"/>
        <dbReference type="ChEBI" id="CHEBI:28938"/>
        <dbReference type="ChEBI" id="CHEBI:29195"/>
        <dbReference type="EC" id="4.2.1.104"/>
    </reaction>
</comment>
<dbReference type="EC" id="4.2.1.104" evidence="3"/>
<dbReference type="NCBIfam" id="TIGR00673">
    <property type="entry name" value="cynS"/>
    <property type="match status" value="1"/>
</dbReference>
<dbReference type="PANTHER" id="PTHR34186:SF2">
    <property type="entry name" value="CYANATE HYDRATASE"/>
    <property type="match status" value="1"/>
</dbReference>
<evidence type="ECO:0000256" key="3">
    <source>
        <dbReference type="HAMAP-Rule" id="MF_00535"/>
    </source>
</evidence>
<reference evidence="5" key="1">
    <citation type="journal article" date="2015" name="Proc. Natl. Acad. Sci. U.S.A.">
        <title>Expanded metabolic versatility of ubiquitous nitrite-oxidizing bacteria from the genus Nitrospira.</title>
        <authorList>
            <person name="Koch H."/>
            <person name="Lucker S."/>
            <person name="Albertsen M."/>
            <person name="Kitzinger K."/>
            <person name="Herbold C."/>
            <person name="Spieck E."/>
            <person name="Nielsen P.H."/>
            <person name="Wagner M."/>
            <person name="Daims H."/>
        </authorList>
    </citation>
    <scope>NUCLEOTIDE SEQUENCE [LARGE SCALE GENOMIC DNA]</scope>
    <source>
        <strain evidence="5">NSP M-1</strain>
    </source>
</reference>
<dbReference type="GO" id="GO:0008824">
    <property type="term" value="F:cyanate hydratase activity"/>
    <property type="evidence" value="ECO:0007669"/>
    <property type="project" value="UniProtKB-UniRule"/>
</dbReference>
<evidence type="ECO:0000313" key="5">
    <source>
        <dbReference type="EMBL" id="ALA57702.1"/>
    </source>
</evidence>
<dbReference type="BRENDA" id="4.2.1.104">
    <property type="organism ID" value="15985"/>
</dbReference>
<dbReference type="Gene3D" id="3.30.1160.10">
    <property type="entry name" value="Cyanate lyase, C-terminal domain"/>
    <property type="match status" value="1"/>
</dbReference>
<dbReference type="HAMAP" id="MF_00535">
    <property type="entry name" value="Cyanate_hydrat"/>
    <property type="match status" value="1"/>
</dbReference>
<dbReference type="SMART" id="SM00530">
    <property type="entry name" value="HTH_XRE"/>
    <property type="match status" value="1"/>
</dbReference>
<protein>
    <recommendedName>
        <fullName evidence="3">Cyanate hydratase</fullName>
        <shortName evidence="3">Cyanase</shortName>
        <ecNumber evidence="3">4.2.1.104</ecNumber>
    </recommendedName>
    <alternativeName>
        <fullName evidence="3">Cyanate hydrolase</fullName>
    </alternativeName>
    <alternativeName>
        <fullName evidence="3">Cyanate lyase</fullName>
    </alternativeName>
</protein>
<feature type="domain" description="HTH cro/C1-type" evidence="4">
    <location>
        <begin position="10"/>
        <end position="67"/>
    </location>
</feature>
<dbReference type="PANTHER" id="PTHR34186">
    <property type="entry name" value="CYANATE HYDRATASE"/>
    <property type="match status" value="1"/>
</dbReference>
<dbReference type="Pfam" id="PF02560">
    <property type="entry name" value="Cyanate_lyase"/>
    <property type="match status" value="1"/>
</dbReference>
<dbReference type="InterPro" id="IPR001387">
    <property type="entry name" value="Cro/C1-type_HTH"/>
</dbReference>
<dbReference type="InterPro" id="IPR036581">
    <property type="entry name" value="Cyanate_lyase_C_sf"/>
</dbReference>
<dbReference type="KEGG" id="nmv:NITMOv2_1274"/>
<comment type="similarity">
    <text evidence="3">Belongs to the cyanase family.</text>
</comment>
<dbReference type="InterPro" id="IPR048564">
    <property type="entry name" value="CYNS_N"/>
</dbReference>
<dbReference type="AlphaFoldDB" id="A0A0K2GAS4"/>
<dbReference type="SMART" id="SM01116">
    <property type="entry name" value="Cyanate_lyase"/>
    <property type="match status" value="1"/>
</dbReference>
<dbReference type="Gene3D" id="1.10.260.40">
    <property type="entry name" value="lambda repressor-like DNA-binding domains"/>
    <property type="match status" value="1"/>
</dbReference>
<dbReference type="EMBL" id="CP011801">
    <property type="protein sequence ID" value="ALA57702.1"/>
    <property type="molecule type" value="Genomic_DNA"/>
</dbReference>
<comment type="function">
    <text evidence="1 3">Catalyzes the reaction of cyanate with bicarbonate to produce ammonia and carbon dioxide.</text>
</comment>
<evidence type="ECO:0000256" key="1">
    <source>
        <dbReference type="ARBA" id="ARBA00003561"/>
    </source>
</evidence>
<dbReference type="RefSeq" id="WP_053378992.1">
    <property type="nucleotide sequence ID" value="NZ_CP011801.1"/>
</dbReference>
<dbReference type="PIRSF" id="PIRSF001263">
    <property type="entry name" value="Cyanate_hydratas"/>
    <property type="match status" value="1"/>
</dbReference>
<dbReference type="STRING" id="42253.NITMOv2_1274"/>
<dbReference type="PROSITE" id="PS50943">
    <property type="entry name" value="HTH_CROC1"/>
    <property type="match status" value="1"/>
</dbReference>
<proteinExistence type="inferred from homology"/>
<dbReference type="InterPro" id="IPR010982">
    <property type="entry name" value="Lambda_DNA-bd_dom_sf"/>
</dbReference>
<dbReference type="SUPFAM" id="SSF55234">
    <property type="entry name" value="Cyanase C-terminal domain"/>
    <property type="match status" value="1"/>
</dbReference>